<dbReference type="PANTHER" id="PTHR22826">
    <property type="entry name" value="RHO GUANINE EXCHANGE FACTOR-RELATED"/>
    <property type="match status" value="1"/>
</dbReference>
<dbReference type="InterPro" id="IPR035899">
    <property type="entry name" value="DBL_dom_sf"/>
</dbReference>
<dbReference type="RefSeq" id="XP_030385727.1">
    <property type="nucleotide sequence ID" value="XM_030529867.1"/>
</dbReference>
<dbReference type="CDD" id="cd00160">
    <property type="entry name" value="RhoGEF"/>
    <property type="match status" value="1"/>
</dbReference>
<dbReference type="SUPFAM" id="SSF48065">
    <property type="entry name" value="DBL homology domain (DH-domain)"/>
    <property type="match status" value="1"/>
</dbReference>
<dbReference type="GO" id="GO:0007411">
    <property type="term" value="P:axon guidance"/>
    <property type="evidence" value="ECO:0007669"/>
    <property type="project" value="TreeGrafter"/>
</dbReference>
<evidence type="ECO:0000313" key="5">
    <source>
        <dbReference type="RefSeq" id="XP_030385727.1"/>
    </source>
</evidence>
<dbReference type="GO" id="GO:0019898">
    <property type="term" value="C:extrinsic component of membrane"/>
    <property type="evidence" value="ECO:0007669"/>
    <property type="project" value="TreeGrafter"/>
</dbReference>
<dbReference type="InterPro" id="IPR011993">
    <property type="entry name" value="PH-like_dom_sf"/>
</dbReference>
<dbReference type="PROSITE" id="PS50010">
    <property type="entry name" value="DH_2"/>
    <property type="match status" value="1"/>
</dbReference>
<evidence type="ECO:0000256" key="1">
    <source>
        <dbReference type="ARBA" id="ARBA00022658"/>
    </source>
</evidence>
<dbReference type="InterPro" id="IPR000219">
    <property type="entry name" value="DH_dom"/>
</dbReference>
<dbReference type="Pfam" id="PF00621">
    <property type="entry name" value="RhoGEF"/>
    <property type="match status" value="1"/>
</dbReference>
<gene>
    <name evidence="5" type="primary">LOC115632637</name>
</gene>
<dbReference type="SMART" id="SM00233">
    <property type="entry name" value="PH"/>
    <property type="match status" value="1"/>
</dbReference>
<dbReference type="PANTHER" id="PTHR22826:SF106">
    <property type="entry name" value="TRIO, ISOFORM A"/>
    <property type="match status" value="1"/>
</dbReference>
<keyword evidence="1" id="KW-0344">Guanine-nucleotide releasing factor</keyword>
<feature type="domain" description="PH" evidence="2">
    <location>
        <begin position="221"/>
        <end position="328"/>
    </location>
</feature>
<dbReference type="SMART" id="SM00325">
    <property type="entry name" value="RhoGEF"/>
    <property type="match status" value="1"/>
</dbReference>
<name>A0A6J2UF35_DROLE</name>
<dbReference type="OrthoDB" id="10256089at2759"/>
<sequence>MEIPKEILNTVAPSVASNEQLKALRLRECAIKELIDSEKVYVEYLNQIVSGYMVEMEDPKNEIPLPDDLKGSKKNLIFNNINDIYEWHRDFFLKGLQNCLNSPTTLGPLINRSQAKFNMYSYYCSNHPLSEFLVEKHKDYFNKIRQKLGYEQYLPSLLIKPVQRLPKYEPIIKEISKYSEKAGLQEDLQLLEQTRTKLLTVSRAVDNMRVVLEGLEDFGADLTAQGRFLRQGPLICKFYGDRKKYDLHALLFQQIIIFAKTKKVKGKFSNPEFKYRSHIQLNKMEIEELGGHVFSLKSMDPTESDVVCEVKNIMEYSEWVKTLKDIVDKRNDFIARLTEPKLKSISYTK</sequence>
<feature type="domain" description="DH" evidence="3">
    <location>
        <begin position="26"/>
        <end position="208"/>
    </location>
</feature>
<protein>
    <submittedName>
        <fullName evidence="5">Rho guanine nucleotide exchange factor 25-like</fullName>
    </submittedName>
</protein>
<dbReference type="Gene3D" id="2.30.29.30">
    <property type="entry name" value="Pleckstrin-homology domain (PH domain)/Phosphotyrosine-binding domain (PTB)"/>
    <property type="match status" value="1"/>
</dbReference>
<dbReference type="GO" id="GO:0005737">
    <property type="term" value="C:cytoplasm"/>
    <property type="evidence" value="ECO:0007669"/>
    <property type="project" value="TreeGrafter"/>
</dbReference>
<dbReference type="AlphaFoldDB" id="A0A6J2UF35"/>
<accession>A0A6J2UF35</accession>
<reference evidence="5" key="1">
    <citation type="submission" date="2025-08" db="UniProtKB">
        <authorList>
            <consortium name="RefSeq"/>
        </authorList>
    </citation>
    <scope>IDENTIFICATION</scope>
    <source>
        <strain evidence="5">11010-0011.00</strain>
        <tissue evidence="5">Whole body</tissue>
    </source>
</reference>
<dbReference type="Pfam" id="PF22697">
    <property type="entry name" value="SOS1_NGEF_PH"/>
    <property type="match status" value="1"/>
</dbReference>
<organism evidence="4 5">
    <name type="scientific">Drosophila lebanonensis</name>
    <name type="common">Fruit fly</name>
    <name type="synonym">Scaptodrosophila lebanonensis</name>
    <dbReference type="NCBI Taxonomy" id="7225"/>
    <lineage>
        <taxon>Eukaryota</taxon>
        <taxon>Metazoa</taxon>
        <taxon>Ecdysozoa</taxon>
        <taxon>Arthropoda</taxon>
        <taxon>Hexapoda</taxon>
        <taxon>Insecta</taxon>
        <taxon>Pterygota</taxon>
        <taxon>Neoptera</taxon>
        <taxon>Endopterygota</taxon>
        <taxon>Diptera</taxon>
        <taxon>Brachycera</taxon>
        <taxon>Muscomorpha</taxon>
        <taxon>Ephydroidea</taxon>
        <taxon>Drosophilidae</taxon>
        <taxon>Scaptodrosophila</taxon>
    </lineage>
</organism>
<dbReference type="GO" id="GO:0005085">
    <property type="term" value="F:guanyl-nucleotide exchange factor activity"/>
    <property type="evidence" value="ECO:0007669"/>
    <property type="project" value="UniProtKB-KW"/>
</dbReference>
<dbReference type="GeneID" id="115632637"/>
<dbReference type="InterPro" id="IPR051336">
    <property type="entry name" value="RhoGEF_Guanine_NuclExch_SF"/>
</dbReference>
<evidence type="ECO:0000259" key="2">
    <source>
        <dbReference type="PROSITE" id="PS50003"/>
    </source>
</evidence>
<dbReference type="InterPro" id="IPR055251">
    <property type="entry name" value="SOS1_NGEF_PH"/>
</dbReference>
<evidence type="ECO:0000259" key="3">
    <source>
        <dbReference type="PROSITE" id="PS50010"/>
    </source>
</evidence>
<evidence type="ECO:0000313" key="4">
    <source>
        <dbReference type="Proteomes" id="UP000504634"/>
    </source>
</evidence>
<dbReference type="Gene3D" id="1.20.900.10">
    <property type="entry name" value="Dbl homology (DH) domain"/>
    <property type="match status" value="1"/>
</dbReference>
<dbReference type="SUPFAM" id="SSF50729">
    <property type="entry name" value="PH domain-like"/>
    <property type="match status" value="1"/>
</dbReference>
<dbReference type="Proteomes" id="UP000504634">
    <property type="component" value="Unplaced"/>
</dbReference>
<dbReference type="InterPro" id="IPR001849">
    <property type="entry name" value="PH_domain"/>
</dbReference>
<proteinExistence type="predicted"/>
<dbReference type="PROSITE" id="PS50003">
    <property type="entry name" value="PH_DOMAIN"/>
    <property type="match status" value="1"/>
</dbReference>
<keyword evidence="4" id="KW-1185">Reference proteome</keyword>